<evidence type="ECO:0000313" key="2">
    <source>
        <dbReference type="Proteomes" id="UP000289886"/>
    </source>
</evidence>
<protein>
    <submittedName>
        <fullName evidence="1">Uncharacterized protein</fullName>
    </submittedName>
</protein>
<sequence>MQTLDPLEMQTLDPLEMQMLDPLEMQMLDPPDTDMQMLDPPDVWLTFAVLPAERVLLMNFSAEFSYGFIRPFTGVAIQFTT</sequence>
<organism evidence="1 2">
    <name type="scientific">Acipenser ruthenus</name>
    <name type="common">Sterlet sturgeon</name>
    <dbReference type="NCBI Taxonomy" id="7906"/>
    <lineage>
        <taxon>Eukaryota</taxon>
        <taxon>Metazoa</taxon>
        <taxon>Chordata</taxon>
        <taxon>Craniata</taxon>
        <taxon>Vertebrata</taxon>
        <taxon>Euteleostomi</taxon>
        <taxon>Actinopterygii</taxon>
        <taxon>Chondrostei</taxon>
        <taxon>Acipenseriformes</taxon>
        <taxon>Acipenseridae</taxon>
        <taxon>Acipenser</taxon>
    </lineage>
</organism>
<proteinExistence type="predicted"/>
<gene>
    <name evidence="1" type="ORF">EOD39_14366</name>
</gene>
<evidence type="ECO:0000313" key="1">
    <source>
        <dbReference type="EMBL" id="RXM97477.1"/>
    </source>
</evidence>
<name>A0A662YLN9_ACIRT</name>
<keyword evidence="2" id="KW-1185">Reference proteome</keyword>
<reference evidence="1 2" key="1">
    <citation type="submission" date="2019-01" db="EMBL/GenBank/DDBJ databases">
        <title>Draft Genome and Complete Hox-Cluster Characterization of the Sterlet Sturgeon (Acipenser ruthenus).</title>
        <authorList>
            <person name="Wei Q."/>
        </authorList>
    </citation>
    <scope>NUCLEOTIDE SEQUENCE [LARGE SCALE GENOMIC DNA]</scope>
    <source>
        <strain evidence="1">WHYD16114868_AA</strain>
        <tissue evidence="1">Blood</tissue>
    </source>
</reference>
<dbReference type="AlphaFoldDB" id="A0A662YLN9"/>
<dbReference type="Proteomes" id="UP000289886">
    <property type="component" value="Unassembled WGS sequence"/>
</dbReference>
<accession>A0A662YLN9</accession>
<comment type="caution">
    <text evidence="1">The sequence shown here is derived from an EMBL/GenBank/DDBJ whole genome shotgun (WGS) entry which is preliminary data.</text>
</comment>
<dbReference type="EMBL" id="SCEB01001064">
    <property type="protein sequence ID" value="RXM97477.1"/>
    <property type="molecule type" value="Genomic_DNA"/>
</dbReference>